<evidence type="ECO:0000256" key="1">
    <source>
        <dbReference type="SAM" id="MobiDB-lite"/>
    </source>
</evidence>
<name>A0A284RZU3_ARMOS</name>
<dbReference type="CDD" id="cd00303">
    <property type="entry name" value="retropepsin_like"/>
    <property type="match status" value="1"/>
</dbReference>
<dbReference type="OrthoDB" id="128646at2759"/>
<sequence>MESHNRYAVLATDIETVSIASSDKDGDVTESSTNMTTDMTTQKEQHRHQLHDSTHDDKGPTRRLDIKTTREDQEDSTAGASNGSPSTKDPALCNFGAKRHMSSLRGATQLTKSHPPSACYGLKGAPLSTPHKVLSKDKQAAPTQWSPITTIDIESRSDGAQENTARNPKDKNNVAGATTFSSILPRGIVPIAPSDVPMPKVAGQTGNSAFARVTIVPIAAATELDDTLQAWQFPHPDQKEHDEDHQARPLNTAGVANATAMKKIAIGKEFASAQAIERGHPVVMIEVPDHEDDTSFKLQQNKVAATDADACRPSLKRQSPLMEKEAECPIGNDTPVSKGQEAAKHVPSMVTPQEWLKPFETEWTWRAIKDTKDEKSSTTSLRVSIHQNAFALLTGWTNFGSPSDTLSEHKTPLLASFSPSGCTGSSIHRDLVKKHGIPVQKTASSIPVYNADGSCNKAGEITAYAELRLKIGNHSERIDLTVTDLGSKEIFLGHDWLVRHNPVINWTTGSVTFARCHCAKNRFILPDADPDDEWELEEGETILSVDFEEAIEIHAVHKANELAAKANKGKEKKTFEQLVPESYRDFKDLFTKENFDDLPVRKPWDHAIELVPNAKNMLDCKVYPLNPIEQKELDKFLDENLASGRIKPSKSPMASPFFFVKKKDGTLRPVQDYRKLNEMTIKN</sequence>
<dbReference type="InterPro" id="IPR043502">
    <property type="entry name" value="DNA/RNA_pol_sf"/>
</dbReference>
<dbReference type="InterPro" id="IPR021109">
    <property type="entry name" value="Peptidase_aspartic_dom_sf"/>
</dbReference>
<feature type="compositionally biased region" description="Polar residues" evidence="1">
    <location>
        <begin position="29"/>
        <end position="42"/>
    </location>
</feature>
<dbReference type="Gene3D" id="2.40.70.10">
    <property type="entry name" value="Acid Proteases"/>
    <property type="match status" value="1"/>
</dbReference>
<feature type="region of interest" description="Disordered" evidence="1">
    <location>
        <begin position="317"/>
        <end position="338"/>
    </location>
</feature>
<accession>A0A284RZU3</accession>
<evidence type="ECO:0008006" key="4">
    <source>
        <dbReference type="Google" id="ProtNLM"/>
    </source>
</evidence>
<proteinExistence type="predicted"/>
<dbReference type="STRING" id="47428.A0A284RZU3"/>
<organism evidence="2 3">
    <name type="scientific">Armillaria ostoyae</name>
    <name type="common">Armillaria root rot fungus</name>
    <dbReference type="NCBI Taxonomy" id="47428"/>
    <lineage>
        <taxon>Eukaryota</taxon>
        <taxon>Fungi</taxon>
        <taxon>Dikarya</taxon>
        <taxon>Basidiomycota</taxon>
        <taxon>Agaricomycotina</taxon>
        <taxon>Agaricomycetes</taxon>
        <taxon>Agaricomycetidae</taxon>
        <taxon>Agaricales</taxon>
        <taxon>Marasmiineae</taxon>
        <taxon>Physalacriaceae</taxon>
        <taxon>Armillaria</taxon>
    </lineage>
</organism>
<feature type="compositionally biased region" description="Basic and acidic residues" evidence="1">
    <location>
        <begin position="50"/>
        <end position="71"/>
    </location>
</feature>
<dbReference type="Pfam" id="PF08284">
    <property type="entry name" value="RVP_2"/>
    <property type="match status" value="1"/>
</dbReference>
<feature type="compositionally biased region" description="Polar residues" evidence="1">
    <location>
        <begin position="76"/>
        <end position="87"/>
    </location>
</feature>
<dbReference type="EMBL" id="FUEG01000023">
    <property type="protein sequence ID" value="SJL14237.1"/>
    <property type="molecule type" value="Genomic_DNA"/>
</dbReference>
<dbReference type="AlphaFoldDB" id="A0A284RZU3"/>
<gene>
    <name evidence="2" type="ORF">ARMOST_17693</name>
</gene>
<feature type="region of interest" description="Disordered" evidence="1">
    <location>
        <begin position="153"/>
        <end position="176"/>
    </location>
</feature>
<evidence type="ECO:0000313" key="3">
    <source>
        <dbReference type="Proteomes" id="UP000219338"/>
    </source>
</evidence>
<dbReference type="InterPro" id="IPR032567">
    <property type="entry name" value="RTL1-rel"/>
</dbReference>
<evidence type="ECO:0000313" key="2">
    <source>
        <dbReference type="EMBL" id="SJL14237.1"/>
    </source>
</evidence>
<dbReference type="PANTHER" id="PTHR15503">
    <property type="entry name" value="LDOC1 RELATED"/>
    <property type="match status" value="1"/>
</dbReference>
<feature type="region of interest" description="Disordered" evidence="1">
    <location>
        <begin position="1"/>
        <end position="94"/>
    </location>
</feature>
<dbReference type="Proteomes" id="UP000219338">
    <property type="component" value="Unassembled WGS sequence"/>
</dbReference>
<dbReference type="Gene3D" id="3.10.10.10">
    <property type="entry name" value="HIV Type 1 Reverse Transcriptase, subunit A, domain 1"/>
    <property type="match status" value="1"/>
</dbReference>
<dbReference type="SUPFAM" id="SSF56672">
    <property type="entry name" value="DNA/RNA polymerases"/>
    <property type="match status" value="1"/>
</dbReference>
<reference evidence="3" key="1">
    <citation type="journal article" date="2017" name="Nat. Ecol. Evol.">
        <title>Genome expansion and lineage-specific genetic innovations in the forest pathogenic fungi Armillaria.</title>
        <authorList>
            <person name="Sipos G."/>
            <person name="Prasanna A.N."/>
            <person name="Walter M.C."/>
            <person name="O'Connor E."/>
            <person name="Balint B."/>
            <person name="Krizsan K."/>
            <person name="Kiss B."/>
            <person name="Hess J."/>
            <person name="Varga T."/>
            <person name="Slot J."/>
            <person name="Riley R."/>
            <person name="Boka B."/>
            <person name="Rigling D."/>
            <person name="Barry K."/>
            <person name="Lee J."/>
            <person name="Mihaltcheva S."/>
            <person name="LaButti K."/>
            <person name="Lipzen A."/>
            <person name="Waldron R."/>
            <person name="Moloney N.M."/>
            <person name="Sperisen C."/>
            <person name="Kredics L."/>
            <person name="Vagvoelgyi C."/>
            <person name="Patrignani A."/>
            <person name="Fitzpatrick D."/>
            <person name="Nagy I."/>
            <person name="Doyle S."/>
            <person name="Anderson J.B."/>
            <person name="Grigoriev I.V."/>
            <person name="Gueldener U."/>
            <person name="Muensterkoetter M."/>
            <person name="Nagy L.G."/>
        </authorList>
    </citation>
    <scope>NUCLEOTIDE SEQUENCE [LARGE SCALE GENOMIC DNA]</scope>
    <source>
        <strain evidence="3">C18/9</strain>
    </source>
</reference>
<keyword evidence="3" id="KW-1185">Reference proteome</keyword>
<protein>
    <recommendedName>
        <fullName evidence="4">Reverse transcriptase/retrotransposon-derived protein RNase H-like domain-containing protein</fullName>
    </recommendedName>
</protein>
<dbReference type="PANTHER" id="PTHR15503:SF22">
    <property type="entry name" value="TRANSPOSON TY3-I GAG POLYPROTEIN"/>
    <property type="match status" value="1"/>
</dbReference>